<dbReference type="Gene3D" id="3.40.50.300">
    <property type="entry name" value="P-loop containing nucleotide triphosphate hydrolases"/>
    <property type="match status" value="1"/>
</dbReference>
<name>F3YCN8_MELPT</name>
<keyword evidence="10" id="KW-0614">Plasmid</keyword>
<dbReference type="GO" id="GO:0016887">
    <property type="term" value="F:ATP hydrolysis activity"/>
    <property type="evidence" value="ECO:0007669"/>
    <property type="project" value="InterPro"/>
</dbReference>
<dbReference type="GO" id="GO:0005886">
    <property type="term" value="C:plasma membrane"/>
    <property type="evidence" value="ECO:0007669"/>
    <property type="project" value="UniProtKB-SubCell"/>
</dbReference>
<evidence type="ECO:0000256" key="7">
    <source>
        <dbReference type="SAM" id="Phobius"/>
    </source>
</evidence>
<evidence type="ECO:0000256" key="1">
    <source>
        <dbReference type="ARBA" id="ARBA00004651"/>
    </source>
</evidence>
<dbReference type="InterPro" id="IPR017871">
    <property type="entry name" value="ABC_transporter-like_CS"/>
</dbReference>
<dbReference type="PANTHER" id="PTHR24221">
    <property type="entry name" value="ATP-BINDING CASSETTE SUB-FAMILY B"/>
    <property type="match status" value="1"/>
</dbReference>
<accession>F3YCN8</accession>
<dbReference type="InterPro" id="IPR011527">
    <property type="entry name" value="ABC1_TM_dom"/>
</dbReference>
<keyword evidence="5 7" id="KW-1133">Transmembrane helix</keyword>
<dbReference type="RefSeq" id="WP_013774702.1">
    <property type="nucleotide sequence ID" value="NC_015517.1"/>
</dbReference>
<dbReference type="HOGENOM" id="CLU_000604_84_3_9"/>
<dbReference type="InterPro" id="IPR036640">
    <property type="entry name" value="ABC1_TM_sf"/>
</dbReference>
<dbReference type="PANTHER" id="PTHR24221:SF654">
    <property type="entry name" value="ATP-BINDING CASSETTE SUB-FAMILY B MEMBER 6"/>
    <property type="match status" value="1"/>
</dbReference>
<dbReference type="GO" id="GO:0005524">
    <property type="term" value="F:ATP binding"/>
    <property type="evidence" value="ECO:0007669"/>
    <property type="project" value="UniProtKB-KW"/>
</dbReference>
<dbReference type="SUPFAM" id="SSF90123">
    <property type="entry name" value="ABC transporter transmembrane region"/>
    <property type="match status" value="1"/>
</dbReference>
<evidence type="ECO:0000256" key="2">
    <source>
        <dbReference type="ARBA" id="ARBA00022692"/>
    </source>
</evidence>
<dbReference type="InterPro" id="IPR039421">
    <property type="entry name" value="Type_1_exporter"/>
</dbReference>
<evidence type="ECO:0000259" key="9">
    <source>
        <dbReference type="PROSITE" id="PS50929"/>
    </source>
</evidence>
<dbReference type="GO" id="GO:0034040">
    <property type="term" value="F:ATPase-coupled lipid transmembrane transporter activity"/>
    <property type="evidence" value="ECO:0007669"/>
    <property type="project" value="TreeGrafter"/>
</dbReference>
<dbReference type="PROSITE" id="PS50893">
    <property type="entry name" value="ABC_TRANSPORTER_2"/>
    <property type="match status" value="1"/>
</dbReference>
<keyword evidence="2 7" id="KW-0812">Transmembrane</keyword>
<feature type="transmembrane region" description="Helical" evidence="7">
    <location>
        <begin position="12"/>
        <end position="35"/>
    </location>
</feature>
<dbReference type="PROSITE" id="PS00211">
    <property type="entry name" value="ABC_TRANSPORTER_1"/>
    <property type="match status" value="1"/>
</dbReference>
<feature type="transmembrane region" description="Helical" evidence="7">
    <location>
        <begin position="233"/>
        <end position="255"/>
    </location>
</feature>
<evidence type="ECO:0000256" key="4">
    <source>
        <dbReference type="ARBA" id="ARBA00022840"/>
    </source>
</evidence>
<keyword evidence="11" id="KW-1185">Reference proteome</keyword>
<evidence type="ECO:0000259" key="8">
    <source>
        <dbReference type="PROSITE" id="PS50893"/>
    </source>
</evidence>
<organism evidence="10 11">
    <name type="scientific">Melissococcus plutonius (strain ATCC 35311 / DSM 29964 / CIP 104052 / LMG 20360 / NCIMB 702443)</name>
    <dbReference type="NCBI Taxonomy" id="940190"/>
    <lineage>
        <taxon>Bacteria</taxon>
        <taxon>Bacillati</taxon>
        <taxon>Bacillota</taxon>
        <taxon>Bacilli</taxon>
        <taxon>Lactobacillales</taxon>
        <taxon>Enterococcaceae</taxon>
        <taxon>Melissococcus</taxon>
    </lineage>
</organism>
<evidence type="ECO:0000256" key="3">
    <source>
        <dbReference type="ARBA" id="ARBA00022741"/>
    </source>
</evidence>
<geneLocation type="plasmid" evidence="10 11">
    <name>pMP1</name>
</geneLocation>
<dbReference type="Pfam" id="PF00005">
    <property type="entry name" value="ABC_tran"/>
    <property type="match status" value="1"/>
</dbReference>
<dbReference type="AlphaFoldDB" id="F3YCN8"/>
<proteinExistence type="predicted"/>
<feature type="transmembrane region" description="Helical" evidence="7">
    <location>
        <begin position="137"/>
        <end position="165"/>
    </location>
</feature>
<keyword evidence="6 7" id="KW-0472">Membrane</keyword>
<dbReference type="InterPro" id="IPR003439">
    <property type="entry name" value="ABC_transporter-like_ATP-bd"/>
</dbReference>
<feature type="transmembrane region" description="Helical" evidence="7">
    <location>
        <begin position="47"/>
        <end position="66"/>
    </location>
</feature>
<dbReference type="KEGG" id="mps:MPTP_1872"/>
<keyword evidence="3" id="KW-0547">Nucleotide-binding</keyword>
<dbReference type="GO" id="GO:0140359">
    <property type="term" value="F:ABC-type transporter activity"/>
    <property type="evidence" value="ECO:0007669"/>
    <property type="project" value="InterPro"/>
</dbReference>
<reference evidence="10 11" key="1">
    <citation type="journal article" date="2011" name="J. Bacteriol.">
        <title>Complete genome sequence of Melissococcus plutonius ATCC 35311.</title>
        <authorList>
            <person name="Okumura K."/>
            <person name="Arai R."/>
            <person name="Okura M."/>
            <person name="Kirikae T."/>
            <person name="Takamatsu D."/>
            <person name="Osaki M."/>
            <person name="Miyoshi-Akiyama T."/>
        </authorList>
    </citation>
    <scope>NUCLEOTIDE SEQUENCE [LARGE SCALE GENOMIC DNA]</scope>
    <source>
        <strain evidence="11">ATCC 35311 / CIP 104052 / LMG 20360 / NCIMB 702443</strain>
        <plasmid evidence="11">pMP1</plasmid>
    </source>
</reference>
<feature type="domain" description="ABC transporter" evidence="8">
    <location>
        <begin position="324"/>
        <end position="531"/>
    </location>
</feature>
<comment type="subcellular location">
    <subcellularLocation>
        <location evidence="1">Cell membrane</location>
        <topology evidence="1">Multi-pass membrane protein</topology>
    </subcellularLocation>
</comment>
<reference key="2">
    <citation type="submission" date="2011-04" db="EMBL/GenBank/DDBJ databases">
        <title>Whole genome sequence of Melissococcus plutonius ATCC 35311.</title>
        <authorList>
            <person name="Okumura K."/>
            <person name="Arai R."/>
            <person name="Osaki M."/>
            <person name="Okura M."/>
            <person name="Kirikae T."/>
            <person name="Takamatsu D."/>
            <person name="Akiyama T."/>
        </authorList>
    </citation>
    <scope>NUCLEOTIDE SEQUENCE</scope>
    <source>
        <strain>ATCC 35311</strain>
    </source>
</reference>
<feature type="transmembrane region" description="Helical" evidence="7">
    <location>
        <begin position="275"/>
        <end position="291"/>
    </location>
</feature>
<evidence type="ECO:0000313" key="10">
    <source>
        <dbReference type="EMBL" id="BAK22266.1"/>
    </source>
</evidence>
<evidence type="ECO:0000256" key="6">
    <source>
        <dbReference type="ARBA" id="ARBA00023136"/>
    </source>
</evidence>
<gene>
    <name evidence="10" type="ordered locus">MPTP_1872</name>
</gene>
<dbReference type="OrthoDB" id="9762778at2"/>
<dbReference type="PROSITE" id="PS50929">
    <property type="entry name" value="ABC_TM1F"/>
    <property type="match status" value="1"/>
</dbReference>
<dbReference type="Proteomes" id="UP000008456">
    <property type="component" value="Plasmid pMP1"/>
</dbReference>
<sequence>MNIKLWKHFKKHFSIYIGIGIIVSLLNAINIFYFQKLLDTFNNGLDIKSILVYGFAVVLVPILAYLEQSPKIQLQNSIFFYLKEKALTKISKIYYPEYLKTGSGILLQKIEAGSNAGRDINLNFYGRLFRELLPETLFNLFFIGVINIKFVPIILFGYIFIFIVTKYLLNILKKIKEDSLIFEEVMNSILIRGITEMVTFRINKRYKKEISNYKQMANATTHNLTKMTMIHEFFFGFFALLVAIIKLLIVILAFTNIITISLGGIVALVTYADRIYTPIAIFNVIFVQYNLDKVSYHRLQDFYETQEDNALFIKGKTVRKIQTIHIENLSLTIQNKQLLNSINLNLESNKVYGLIGKSGAGKSTLVKIILGLFKPTQGKVLVNHESLSSYNLNDYYDHIFYLSQESPIFQGTLKENIIFDKDIPDTNIIAVLKKCQLTHFYHSLEEGLYTQIGEKGANISGGEKQRIAFARMFFSDAEVIIIDEATSALDENTEAKILAEIKKLFKNKIVLMIIHRPKNLAFVDEIIELKN</sequence>
<dbReference type="Gene3D" id="1.20.1560.10">
    <property type="entry name" value="ABC transporter type 1, transmembrane domain"/>
    <property type="match status" value="1"/>
</dbReference>
<dbReference type="EMBL" id="AP012201">
    <property type="protein sequence ID" value="BAK22266.1"/>
    <property type="molecule type" value="Genomic_DNA"/>
</dbReference>
<dbReference type="InterPro" id="IPR003593">
    <property type="entry name" value="AAA+_ATPase"/>
</dbReference>
<dbReference type="SMART" id="SM00382">
    <property type="entry name" value="AAA"/>
    <property type="match status" value="1"/>
</dbReference>
<evidence type="ECO:0000256" key="5">
    <source>
        <dbReference type="ARBA" id="ARBA00022989"/>
    </source>
</evidence>
<evidence type="ECO:0000313" key="11">
    <source>
        <dbReference type="Proteomes" id="UP000008456"/>
    </source>
</evidence>
<keyword evidence="4" id="KW-0067">ATP-binding</keyword>
<feature type="domain" description="ABC transmembrane type-1" evidence="9">
    <location>
        <begin position="15"/>
        <end position="291"/>
    </location>
</feature>
<protein>
    <submittedName>
        <fullName evidence="10">ABC transporter family protein</fullName>
    </submittedName>
</protein>
<dbReference type="InterPro" id="IPR027417">
    <property type="entry name" value="P-loop_NTPase"/>
</dbReference>
<dbReference type="SUPFAM" id="SSF52540">
    <property type="entry name" value="P-loop containing nucleoside triphosphate hydrolases"/>
    <property type="match status" value="1"/>
</dbReference>
<dbReference type="CDD" id="cd03228">
    <property type="entry name" value="ABCC_MRP_Like"/>
    <property type="match status" value="1"/>
</dbReference>